<dbReference type="GO" id="GO:0005886">
    <property type="term" value="C:plasma membrane"/>
    <property type="evidence" value="ECO:0007669"/>
    <property type="project" value="UniProtKB-SubCell"/>
</dbReference>
<dbReference type="RefSeq" id="WP_069716478.1">
    <property type="nucleotide sequence ID" value="NZ_MJEH01000011.1"/>
</dbReference>
<evidence type="ECO:0000259" key="9">
    <source>
        <dbReference type="PROSITE" id="PS51012"/>
    </source>
</evidence>
<dbReference type="InterPro" id="IPR047817">
    <property type="entry name" value="ABC2_TM_bact-type"/>
</dbReference>
<dbReference type="Proteomes" id="UP000095209">
    <property type="component" value="Unassembled WGS sequence"/>
</dbReference>
<dbReference type="OrthoDB" id="3078158at2"/>
<keyword evidence="11" id="KW-1185">Reference proteome</keyword>
<evidence type="ECO:0000256" key="2">
    <source>
        <dbReference type="ARBA" id="ARBA00007783"/>
    </source>
</evidence>
<accession>A0A1E5LHM7</accession>
<dbReference type="AlphaFoldDB" id="A0A1E5LHM7"/>
<evidence type="ECO:0000256" key="5">
    <source>
        <dbReference type="ARBA" id="ARBA00022692"/>
    </source>
</evidence>
<feature type="transmembrane region" description="Helical" evidence="8">
    <location>
        <begin position="21"/>
        <end position="43"/>
    </location>
</feature>
<dbReference type="GO" id="GO:0140359">
    <property type="term" value="F:ABC-type transporter activity"/>
    <property type="evidence" value="ECO:0007669"/>
    <property type="project" value="InterPro"/>
</dbReference>
<evidence type="ECO:0000256" key="6">
    <source>
        <dbReference type="ARBA" id="ARBA00022989"/>
    </source>
</evidence>
<feature type="transmembrane region" description="Helical" evidence="8">
    <location>
        <begin position="214"/>
        <end position="236"/>
    </location>
</feature>
<comment type="similarity">
    <text evidence="2">Belongs to the ABC-2 integral membrane protein family.</text>
</comment>
<evidence type="ECO:0000256" key="1">
    <source>
        <dbReference type="ARBA" id="ARBA00004651"/>
    </source>
</evidence>
<dbReference type="InterPro" id="IPR051449">
    <property type="entry name" value="ABC-2_transporter_component"/>
</dbReference>
<proteinExistence type="inferred from homology"/>
<feature type="transmembrane region" description="Helical" evidence="8">
    <location>
        <begin position="257"/>
        <end position="283"/>
    </location>
</feature>
<dbReference type="PANTHER" id="PTHR30294:SF48">
    <property type="entry name" value="LINEARMYCIN RESISTANCE PERMEASE PROTEIN LNRM"/>
    <property type="match status" value="1"/>
</dbReference>
<sequence>MKSFIIAWNDFLIRVKDRKGFLLMLIMPLMITSILGFALGGVMNNEVKLPHTTVGVFVPDYDQLSTGLVEGLLKNPDVEEFIEVIDYSSTEEVELAIEDNIVEVGLIVPDKWSNGLIEQNIQDVKLLTSSNSDIQLMIVDSIVRSYVQRAQIISTTSHLVLSDIGQSVPVMTGEQNMDHVISDFVTMLRVRAETEPYDVRSSVIGERAVTSMQYYAAGMGMMFLLFNVIVGGKVLLNERTNQTLERLNSTSTSRVEIIFGKFLGTFFYCLCQMIVFISMTYVLLKVDWGSNVLQVFVIGLVYCFAISGLSIIIASLLQDDKAIDLSGSLIVQIFALLGGSMVPIYLFPDILHKLSMIAPNKWALSSFLDIMLGVNWSDLMNTIIVLAAIGIISLCIGTLRFKVR</sequence>
<comment type="caution">
    <text evidence="10">The sequence shown here is derived from an EMBL/GenBank/DDBJ whole genome shotgun (WGS) entry which is preliminary data.</text>
</comment>
<name>A0A1E5LHM7_9BACI</name>
<keyword evidence="4" id="KW-1003">Cell membrane</keyword>
<dbReference type="InterPro" id="IPR013525">
    <property type="entry name" value="ABC2_TM"/>
</dbReference>
<evidence type="ECO:0000256" key="7">
    <source>
        <dbReference type="ARBA" id="ARBA00023136"/>
    </source>
</evidence>
<dbReference type="EMBL" id="MJEH01000011">
    <property type="protein sequence ID" value="OEH93575.1"/>
    <property type="molecule type" value="Genomic_DNA"/>
</dbReference>
<feature type="transmembrane region" description="Helical" evidence="8">
    <location>
        <begin position="329"/>
        <end position="347"/>
    </location>
</feature>
<evidence type="ECO:0000256" key="8">
    <source>
        <dbReference type="SAM" id="Phobius"/>
    </source>
</evidence>
<protein>
    <recommendedName>
        <fullName evidence="9">ABC transmembrane type-2 domain-containing protein</fullName>
    </recommendedName>
</protein>
<keyword evidence="5 8" id="KW-0812">Transmembrane</keyword>
<evidence type="ECO:0000256" key="3">
    <source>
        <dbReference type="ARBA" id="ARBA00022448"/>
    </source>
</evidence>
<feature type="transmembrane region" description="Helical" evidence="8">
    <location>
        <begin position="379"/>
        <end position="399"/>
    </location>
</feature>
<keyword evidence="7 8" id="KW-0472">Membrane</keyword>
<keyword evidence="3" id="KW-0813">Transport</keyword>
<evidence type="ECO:0000313" key="11">
    <source>
        <dbReference type="Proteomes" id="UP000095209"/>
    </source>
</evidence>
<feature type="transmembrane region" description="Helical" evidence="8">
    <location>
        <begin position="295"/>
        <end position="317"/>
    </location>
</feature>
<keyword evidence="6 8" id="KW-1133">Transmembrane helix</keyword>
<feature type="domain" description="ABC transmembrane type-2" evidence="9">
    <location>
        <begin position="181"/>
        <end position="404"/>
    </location>
</feature>
<comment type="subcellular location">
    <subcellularLocation>
        <location evidence="1">Cell membrane</location>
        <topology evidence="1">Multi-pass membrane protein</topology>
    </subcellularLocation>
</comment>
<evidence type="ECO:0000256" key="4">
    <source>
        <dbReference type="ARBA" id="ARBA00022475"/>
    </source>
</evidence>
<dbReference type="STRING" id="1305675.BFG57_00895"/>
<reference evidence="10 11" key="1">
    <citation type="submission" date="2016-08" db="EMBL/GenBank/DDBJ databases">
        <title>Genome of Bacillus solimangrovi GH2-4.</title>
        <authorList>
            <person name="Lim S."/>
            <person name="Kim B.-C."/>
        </authorList>
    </citation>
    <scope>NUCLEOTIDE SEQUENCE [LARGE SCALE GENOMIC DNA]</scope>
    <source>
        <strain evidence="10 11">GH2-4</strain>
    </source>
</reference>
<organism evidence="10 11">
    <name type="scientific">Bacillus solimangrovi</name>
    <dbReference type="NCBI Taxonomy" id="1305675"/>
    <lineage>
        <taxon>Bacteria</taxon>
        <taxon>Bacillati</taxon>
        <taxon>Bacillota</taxon>
        <taxon>Bacilli</taxon>
        <taxon>Bacillales</taxon>
        <taxon>Bacillaceae</taxon>
        <taxon>Bacillus</taxon>
    </lineage>
</organism>
<gene>
    <name evidence="10" type="ORF">BFG57_00895</name>
</gene>
<dbReference type="Pfam" id="PF12698">
    <property type="entry name" value="ABC2_membrane_3"/>
    <property type="match status" value="1"/>
</dbReference>
<dbReference type="PANTHER" id="PTHR30294">
    <property type="entry name" value="MEMBRANE COMPONENT OF ABC TRANSPORTER YHHJ-RELATED"/>
    <property type="match status" value="1"/>
</dbReference>
<dbReference type="PROSITE" id="PS51012">
    <property type="entry name" value="ABC_TM2"/>
    <property type="match status" value="1"/>
</dbReference>
<evidence type="ECO:0000313" key="10">
    <source>
        <dbReference type="EMBL" id="OEH93575.1"/>
    </source>
</evidence>